<gene>
    <name evidence="1" type="ORF">SAMN04489868_10521</name>
</gene>
<organism evidence="1 2">
    <name type="scientific">Pisciglobus halotolerans</name>
    <dbReference type="NCBI Taxonomy" id="745365"/>
    <lineage>
        <taxon>Bacteria</taxon>
        <taxon>Bacillati</taxon>
        <taxon>Bacillota</taxon>
        <taxon>Bacilli</taxon>
        <taxon>Lactobacillales</taxon>
        <taxon>Carnobacteriaceae</taxon>
    </lineage>
</organism>
<accession>A0A1I3BB94</accession>
<dbReference type="RefSeq" id="WP_143074468.1">
    <property type="nucleotide sequence ID" value="NZ_FOQE01000005.1"/>
</dbReference>
<name>A0A1I3BB94_9LACT</name>
<dbReference type="AlphaFoldDB" id="A0A1I3BB94"/>
<keyword evidence="2" id="KW-1185">Reference proteome</keyword>
<dbReference type="OrthoDB" id="9814022at2"/>
<dbReference type="Proteomes" id="UP000198668">
    <property type="component" value="Unassembled WGS sequence"/>
</dbReference>
<proteinExistence type="predicted"/>
<protein>
    <submittedName>
        <fullName evidence="1">Uncharacterized protein</fullName>
    </submittedName>
</protein>
<reference evidence="1 2" key="1">
    <citation type="submission" date="2016-10" db="EMBL/GenBank/DDBJ databases">
        <authorList>
            <person name="de Groot N.N."/>
        </authorList>
    </citation>
    <scope>NUCLEOTIDE SEQUENCE [LARGE SCALE GENOMIC DNA]</scope>
    <source>
        <strain evidence="1 2">DSM 27630</strain>
    </source>
</reference>
<evidence type="ECO:0000313" key="2">
    <source>
        <dbReference type="Proteomes" id="UP000198668"/>
    </source>
</evidence>
<sequence length="366" mass="43759">MMREREIMKDFNGLGDRLALKKSPVYSLRECLGSYDERMWQQLERTFGIERSKLEGKQERMRQLEAAIQQDMKRQLLYLTRRQAYFLLECTQKPYINHLSEAFGFETIFSLIDVGWIYWFEIGEEMCFVLPDELKRIVADTFFEDDTFSEQQKFYELSEYIEAFVHLYGVFEKDYLLDIWNQHHPKDLFTIEKLENYVRGANKRQPVFVSEGRLIYAADEFNSESALGLSNEVSELPYYRPKPEEIWPLAYKKTQDTVIYHQLEKYVRRWIPANQSKEILSDVLNFVRVGFLDKEVTTELVLDGLLDPTNNTFMNKFSFYYKKLSNDTRCWFCKGHKPCELKRVMDLQQNKIPEENIVPFPVSHER</sequence>
<evidence type="ECO:0000313" key="1">
    <source>
        <dbReference type="EMBL" id="SFH59219.1"/>
    </source>
</evidence>
<dbReference type="EMBL" id="FOQE01000005">
    <property type="protein sequence ID" value="SFH59219.1"/>
    <property type="molecule type" value="Genomic_DNA"/>
</dbReference>